<dbReference type="AlphaFoldDB" id="A0AAV4I795"/>
<dbReference type="Proteomes" id="UP000762676">
    <property type="component" value="Unassembled WGS sequence"/>
</dbReference>
<comment type="caution">
    <text evidence="1">The sequence shown here is derived from an EMBL/GenBank/DDBJ whole genome shotgun (WGS) entry which is preliminary data.</text>
</comment>
<gene>
    <name evidence="1" type="ORF">ElyMa_001199400</name>
</gene>
<dbReference type="EMBL" id="BMAT01002358">
    <property type="protein sequence ID" value="GFS05408.1"/>
    <property type="molecule type" value="Genomic_DNA"/>
</dbReference>
<evidence type="ECO:0000313" key="1">
    <source>
        <dbReference type="EMBL" id="GFS05408.1"/>
    </source>
</evidence>
<organism evidence="1 2">
    <name type="scientific">Elysia marginata</name>
    <dbReference type="NCBI Taxonomy" id="1093978"/>
    <lineage>
        <taxon>Eukaryota</taxon>
        <taxon>Metazoa</taxon>
        <taxon>Spiralia</taxon>
        <taxon>Lophotrochozoa</taxon>
        <taxon>Mollusca</taxon>
        <taxon>Gastropoda</taxon>
        <taxon>Heterobranchia</taxon>
        <taxon>Euthyneura</taxon>
        <taxon>Panpulmonata</taxon>
        <taxon>Sacoglossa</taxon>
        <taxon>Placobranchoidea</taxon>
        <taxon>Plakobranchidae</taxon>
        <taxon>Elysia</taxon>
    </lineage>
</organism>
<protein>
    <submittedName>
        <fullName evidence="1">Uncharacterized protein</fullName>
    </submittedName>
</protein>
<accession>A0AAV4I795</accession>
<name>A0AAV4I795_9GAST</name>
<proteinExistence type="predicted"/>
<reference evidence="1 2" key="1">
    <citation type="journal article" date="2021" name="Elife">
        <title>Chloroplast acquisition without the gene transfer in kleptoplastic sea slugs, Plakobranchus ocellatus.</title>
        <authorList>
            <person name="Maeda T."/>
            <person name="Takahashi S."/>
            <person name="Yoshida T."/>
            <person name="Shimamura S."/>
            <person name="Takaki Y."/>
            <person name="Nagai Y."/>
            <person name="Toyoda A."/>
            <person name="Suzuki Y."/>
            <person name="Arimoto A."/>
            <person name="Ishii H."/>
            <person name="Satoh N."/>
            <person name="Nishiyama T."/>
            <person name="Hasebe M."/>
            <person name="Maruyama T."/>
            <person name="Minagawa J."/>
            <person name="Obokata J."/>
            <person name="Shigenobu S."/>
        </authorList>
    </citation>
    <scope>NUCLEOTIDE SEQUENCE [LARGE SCALE GENOMIC DNA]</scope>
</reference>
<keyword evidence="2" id="KW-1185">Reference proteome</keyword>
<sequence>MVIERLGYNRLKPTSIEQVGQIASVYLHRWFASPRYDGAELGNGKMGIDLSGHLRLDGRVVKAERPPPGLSCPYLSWAFDKLESGASAG</sequence>
<evidence type="ECO:0000313" key="2">
    <source>
        <dbReference type="Proteomes" id="UP000762676"/>
    </source>
</evidence>